<proteinExistence type="predicted"/>
<reference evidence="1" key="1">
    <citation type="submission" date="2019-10" db="EMBL/GenBank/DDBJ databases">
        <title>Conservation and host-specific expression of non-tandemly repeated heterogenous ribosome RNA gene in arbuscular mycorrhizal fungi.</title>
        <authorList>
            <person name="Maeda T."/>
            <person name="Kobayashi Y."/>
            <person name="Nakagawa T."/>
            <person name="Ezawa T."/>
            <person name="Yamaguchi K."/>
            <person name="Bino T."/>
            <person name="Nishimoto Y."/>
            <person name="Shigenobu S."/>
            <person name="Kawaguchi M."/>
        </authorList>
    </citation>
    <scope>NUCLEOTIDE SEQUENCE</scope>
    <source>
        <strain evidence="1">HR1</strain>
    </source>
</reference>
<organism evidence="1 2">
    <name type="scientific">Rhizophagus clarus</name>
    <dbReference type="NCBI Taxonomy" id="94130"/>
    <lineage>
        <taxon>Eukaryota</taxon>
        <taxon>Fungi</taxon>
        <taxon>Fungi incertae sedis</taxon>
        <taxon>Mucoromycota</taxon>
        <taxon>Glomeromycotina</taxon>
        <taxon>Glomeromycetes</taxon>
        <taxon>Glomerales</taxon>
        <taxon>Glomeraceae</taxon>
        <taxon>Rhizophagus</taxon>
    </lineage>
</organism>
<dbReference type="EMBL" id="BLAL01000236">
    <property type="protein sequence ID" value="GES94580.1"/>
    <property type="molecule type" value="Genomic_DNA"/>
</dbReference>
<name>A0A8H3QVZ1_9GLOM</name>
<sequence length="69" mass="8087">MPVFQDTFIIIGRSCPGQSDLRYKKFVNAAITNYSHDRTFRIKCCRMKNTTELLELSVAGRKTRPDFWN</sequence>
<accession>A0A8H3QVZ1</accession>
<comment type="caution">
    <text evidence="1">The sequence shown here is derived from an EMBL/GenBank/DDBJ whole genome shotgun (WGS) entry which is preliminary data.</text>
</comment>
<dbReference type="Proteomes" id="UP000615446">
    <property type="component" value="Unassembled WGS sequence"/>
</dbReference>
<evidence type="ECO:0000313" key="1">
    <source>
        <dbReference type="EMBL" id="GES94580.1"/>
    </source>
</evidence>
<protein>
    <submittedName>
        <fullName evidence="1">Uncharacterized protein</fullName>
    </submittedName>
</protein>
<evidence type="ECO:0000313" key="2">
    <source>
        <dbReference type="Proteomes" id="UP000615446"/>
    </source>
</evidence>
<gene>
    <name evidence="1" type="ORF">RCL2_002131400</name>
</gene>
<dbReference type="AlphaFoldDB" id="A0A8H3QVZ1"/>